<dbReference type="Proteomes" id="UP001054837">
    <property type="component" value="Unassembled WGS sequence"/>
</dbReference>
<dbReference type="EMBL" id="BPLQ01003002">
    <property type="protein sequence ID" value="GIX97027.1"/>
    <property type="molecule type" value="Genomic_DNA"/>
</dbReference>
<evidence type="ECO:0000313" key="1">
    <source>
        <dbReference type="EMBL" id="GIX97027.1"/>
    </source>
</evidence>
<accession>A0AAV4PI74</accession>
<proteinExistence type="predicted"/>
<organism evidence="1 2">
    <name type="scientific">Caerostris darwini</name>
    <dbReference type="NCBI Taxonomy" id="1538125"/>
    <lineage>
        <taxon>Eukaryota</taxon>
        <taxon>Metazoa</taxon>
        <taxon>Ecdysozoa</taxon>
        <taxon>Arthropoda</taxon>
        <taxon>Chelicerata</taxon>
        <taxon>Arachnida</taxon>
        <taxon>Araneae</taxon>
        <taxon>Araneomorphae</taxon>
        <taxon>Entelegynae</taxon>
        <taxon>Araneoidea</taxon>
        <taxon>Araneidae</taxon>
        <taxon>Caerostris</taxon>
    </lineage>
</organism>
<reference evidence="1 2" key="1">
    <citation type="submission" date="2021-06" db="EMBL/GenBank/DDBJ databases">
        <title>Caerostris darwini draft genome.</title>
        <authorList>
            <person name="Kono N."/>
            <person name="Arakawa K."/>
        </authorList>
    </citation>
    <scope>NUCLEOTIDE SEQUENCE [LARGE SCALE GENOMIC DNA]</scope>
</reference>
<evidence type="ECO:0000313" key="2">
    <source>
        <dbReference type="Proteomes" id="UP001054837"/>
    </source>
</evidence>
<dbReference type="AlphaFoldDB" id="A0AAV4PI74"/>
<comment type="caution">
    <text evidence="1">The sequence shown here is derived from an EMBL/GenBank/DDBJ whole genome shotgun (WGS) entry which is preliminary data.</text>
</comment>
<gene>
    <name evidence="1" type="ORF">CDAR_95001</name>
</gene>
<name>A0AAV4PI74_9ARAC</name>
<sequence length="92" mass="10035">MLAAPMSRGAPGDFLHVKVLTCSFRDVSLCHWVEEREQYGLATLAGYISLDCLQMSAGVSTSLGEPVFDSARVGFSFLSKSEMRKAVVRCTN</sequence>
<protein>
    <submittedName>
        <fullName evidence="1">Uncharacterized protein</fullName>
    </submittedName>
</protein>
<keyword evidence="2" id="KW-1185">Reference proteome</keyword>